<dbReference type="Pfam" id="PF12974">
    <property type="entry name" value="Phosphonate-bd"/>
    <property type="match status" value="1"/>
</dbReference>
<evidence type="ECO:0000256" key="4">
    <source>
        <dbReference type="ARBA" id="ARBA00022679"/>
    </source>
</evidence>
<organism evidence="13 14">
    <name type="scientific">Microvirgula aerodenitrificans</name>
    <dbReference type="NCBI Taxonomy" id="57480"/>
    <lineage>
        <taxon>Bacteria</taxon>
        <taxon>Pseudomonadati</taxon>
        <taxon>Pseudomonadota</taxon>
        <taxon>Betaproteobacteria</taxon>
        <taxon>Neisseriales</taxon>
        <taxon>Aquaspirillaceae</taxon>
        <taxon>Microvirgula</taxon>
    </lineage>
</organism>
<dbReference type="OrthoDB" id="224978at2"/>
<dbReference type="Gene3D" id="1.10.287.130">
    <property type="match status" value="1"/>
</dbReference>
<dbReference type="PROSITE" id="PS51257">
    <property type="entry name" value="PROKAR_LIPOPROTEIN"/>
    <property type="match status" value="1"/>
</dbReference>
<gene>
    <name evidence="13" type="ORF">DAI18_16215</name>
</gene>
<dbReference type="SMART" id="SM00388">
    <property type="entry name" value="HisKA"/>
    <property type="match status" value="1"/>
</dbReference>
<feature type="signal peptide" evidence="11">
    <location>
        <begin position="1"/>
        <end position="25"/>
    </location>
</feature>
<keyword evidence="14" id="KW-1185">Reference proteome</keyword>
<keyword evidence="4" id="KW-0808">Transferase</keyword>
<feature type="transmembrane region" description="Helical" evidence="10">
    <location>
        <begin position="306"/>
        <end position="325"/>
    </location>
</feature>
<evidence type="ECO:0000256" key="7">
    <source>
        <dbReference type="ARBA" id="ARBA00022840"/>
    </source>
</evidence>
<name>A0A2S0PDH1_9NEIS</name>
<dbReference type="EC" id="2.7.13.3" evidence="2"/>
<dbReference type="EMBL" id="CP028519">
    <property type="protein sequence ID" value="AVY95416.1"/>
    <property type="molecule type" value="Genomic_DNA"/>
</dbReference>
<dbReference type="InterPro" id="IPR036890">
    <property type="entry name" value="HATPase_C_sf"/>
</dbReference>
<dbReference type="Gene3D" id="3.40.190.10">
    <property type="entry name" value="Periplasmic binding protein-like II"/>
    <property type="match status" value="1"/>
</dbReference>
<dbReference type="GO" id="GO:0000155">
    <property type="term" value="F:phosphorelay sensor kinase activity"/>
    <property type="evidence" value="ECO:0007669"/>
    <property type="project" value="InterPro"/>
</dbReference>
<feature type="domain" description="Histidine kinase" evidence="12">
    <location>
        <begin position="374"/>
        <end position="590"/>
    </location>
</feature>
<dbReference type="RefSeq" id="WP_107889934.1">
    <property type="nucleotide sequence ID" value="NZ_CP028519.1"/>
</dbReference>
<dbReference type="CDD" id="cd00082">
    <property type="entry name" value="HisKA"/>
    <property type="match status" value="1"/>
</dbReference>
<comment type="catalytic activity">
    <reaction evidence="1">
        <text>ATP + protein L-histidine = ADP + protein N-phospho-L-histidine.</text>
        <dbReference type="EC" id="2.7.13.3"/>
    </reaction>
</comment>
<keyword evidence="6 13" id="KW-0418">Kinase</keyword>
<dbReference type="PANTHER" id="PTHR43065:SF10">
    <property type="entry name" value="PEROXIDE STRESS-ACTIVATED HISTIDINE KINASE MAK3"/>
    <property type="match status" value="1"/>
</dbReference>
<evidence type="ECO:0000256" key="5">
    <source>
        <dbReference type="ARBA" id="ARBA00022741"/>
    </source>
</evidence>
<reference evidence="13 14" key="1">
    <citation type="submission" date="2018-04" db="EMBL/GenBank/DDBJ databases">
        <title>Denitrifier Microvirgula.</title>
        <authorList>
            <person name="Anderson E."/>
            <person name="Jang J."/>
            <person name="Ishii S."/>
        </authorList>
    </citation>
    <scope>NUCLEOTIDE SEQUENCE [LARGE SCALE GENOMIC DNA]</scope>
    <source>
        <strain evidence="13 14">BE2.4</strain>
    </source>
</reference>
<dbReference type="Pfam" id="PF02518">
    <property type="entry name" value="HATPase_c"/>
    <property type="match status" value="1"/>
</dbReference>
<dbReference type="InterPro" id="IPR003661">
    <property type="entry name" value="HisK_dim/P_dom"/>
</dbReference>
<dbReference type="PROSITE" id="PS50109">
    <property type="entry name" value="HIS_KIN"/>
    <property type="match status" value="1"/>
</dbReference>
<dbReference type="AlphaFoldDB" id="A0A2S0PDH1"/>
<dbReference type="SUPFAM" id="SSF53850">
    <property type="entry name" value="Periplasmic binding protein-like II"/>
    <property type="match status" value="1"/>
</dbReference>
<proteinExistence type="predicted"/>
<dbReference type="Proteomes" id="UP000244173">
    <property type="component" value="Chromosome"/>
</dbReference>
<dbReference type="Gene3D" id="3.30.565.10">
    <property type="entry name" value="Histidine kinase-like ATPase, C-terminal domain"/>
    <property type="match status" value="1"/>
</dbReference>
<keyword evidence="10" id="KW-0812">Transmembrane</keyword>
<keyword evidence="7" id="KW-0067">ATP-binding</keyword>
<evidence type="ECO:0000256" key="1">
    <source>
        <dbReference type="ARBA" id="ARBA00000085"/>
    </source>
</evidence>
<dbReference type="PRINTS" id="PR00344">
    <property type="entry name" value="BCTRLSENSOR"/>
</dbReference>
<evidence type="ECO:0000256" key="6">
    <source>
        <dbReference type="ARBA" id="ARBA00022777"/>
    </source>
</evidence>
<dbReference type="SMART" id="SM00387">
    <property type="entry name" value="HATPase_c"/>
    <property type="match status" value="1"/>
</dbReference>
<evidence type="ECO:0000256" key="11">
    <source>
        <dbReference type="SAM" id="SignalP"/>
    </source>
</evidence>
<feature type="chain" id="PRO_5015682518" description="histidine kinase" evidence="11">
    <location>
        <begin position="26"/>
        <end position="593"/>
    </location>
</feature>
<evidence type="ECO:0000259" key="12">
    <source>
        <dbReference type="PROSITE" id="PS50109"/>
    </source>
</evidence>
<evidence type="ECO:0000313" key="13">
    <source>
        <dbReference type="EMBL" id="AVY95416.1"/>
    </source>
</evidence>
<keyword evidence="8" id="KW-0902">Two-component regulatory system</keyword>
<dbReference type="SUPFAM" id="SSF55874">
    <property type="entry name" value="ATPase domain of HSP90 chaperone/DNA topoisomerase II/histidine kinase"/>
    <property type="match status" value="1"/>
</dbReference>
<evidence type="ECO:0000256" key="10">
    <source>
        <dbReference type="SAM" id="Phobius"/>
    </source>
</evidence>
<keyword evidence="11" id="KW-0732">Signal</keyword>
<dbReference type="InterPro" id="IPR004358">
    <property type="entry name" value="Sig_transdc_His_kin-like_C"/>
</dbReference>
<protein>
    <recommendedName>
        <fullName evidence="2">histidine kinase</fullName>
        <ecNumber evidence="2">2.7.13.3</ecNumber>
    </recommendedName>
</protein>
<dbReference type="InterPro" id="IPR003594">
    <property type="entry name" value="HATPase_dom"/>
</dbReference>
<dbReference type="Pfam" id="PF00512">
    <property type="entry name" value="HisKA"/>
    <property type="match status" value="1"/>
</dbReference>
<keyword evidence="10" id="KW-1133">Transmembrane helix</keyword>
<dbReference type="KEGG" id="maer:DAI18_16215"/>
<accession>A0A2S0PDH1</accession>
<evidence type="ECO:0000313" key="14">
    <source>
        <dbReference type="Proteomes" id="UP000244173"/>
    </source>
</evidence>
<keyword evidence="9" id="KW-0175">Coiled coil</keyword>
<evidence type="ECO:0000256" key="8">
    <source>
        <dbReference type="ARBA" id="ARBA00023012"/>
    </source>
</evidence>
<dbReference type="PANTHER" id="PTHR43065">
    <property type="entry name" value="SENSOR HISTIDINE KINASE"/>
    <property type="match status" value="1"/>
</dbReference>
<sequence>MRHSLFPRFSVFASVLLLTALGCQAAAPLRIGLLDPLGERSGLGGSAAAIRNLLRHSNGSELRIISHDIAGLRQAVADRTVDFVITNSGQYITLEHEFGISRIATLAAPRGTPDRAIGSAVLVRTSRQDLQALSDLPGHSLMAVSPDAFGGWQTAWRELHALGISPDDLSALRFAGFPLQGIVDAVRRGDIDAGVVQTCLLEDLIAAGRVPAGELRVLSPHHGDGMSCRHSTRLYPDWPVAALRSTPPETARRLAIQLLSTPTTVDGYGWSIATDYGPVSALMQELEIGPYLYLRETSPRGLALRYWPVLLGLALLLLLWGLHSLRVERQVQRRTAELRQAIVEREQAEQDAQAQREQLQHAARLSALGEMSTTLVHELAQPLAAIRNYAHGLLRRLDRTPLDPAALAEAGHGVVEQVERTEAIIDRVRHLARKRPTDRERRQAGPLLAGAVELFRCVQPSAAAVLKLDIDADAASRMLNVDPLQIEQVMLNLLQNAVEATRRSAEPAIRIHVRAEADWLSIAVRDNGPGASEATLTRLFEPFYTTREQGLGLGLSICHSIIERHGGRVQAQLAVDGPGLIITFTLPCTPDPA</sequence>
<dbReference type="InterPro" id="IPR005467">
    <property type="entry name" value="His_kinase_dom"/>
</dbReference>
<dbReference type="InterPro" id="IPR036097">
    <property type="entry name" value="HisK_dim/P_sf"/>
</dbReference>
<keyword evidence="5" id="KW-0547">Nucleotide-binding</keyword>
<evidence type="ECO:0000256" key="9">
    <source>
        <dbReference type="SAM" id="Coils"/>
    </source>
</evidence>
<dbReference type="STRING" id="1122240.GCA_000620105_02697"/>
<evidence type="ECO:0000256" key="3">
    <source>
        <dbReference type="ARBA" id="ARBA00022553"/>
    </source>
</evidence>
<dbReference type="SUPFAM" id="SSF47384">
    <property type="entry name" value="Homodimeric domain of signal transducing histidine kinase"/>
    <property type="match status" value="1"/>
</dbReference>
<dbReference type="GO" id="GO:0005524">
    <property type="term" value="F:ATP binding"/>
    <property type="evidence" value="ECO:0007669"/>
    <property type="project" value="UniProtKB-KW"/>
</dbReference>
<keyword evidence="10" id="KW-0472">Membrane</keyword>
<feature type="coiled-coil region" evidence="9">
    <location>
        <begin position="331"/>
        <end position="365"/>
    </location>
</feature>
<evidence type="ECO:0000256" key="2">
    <source>
        <dbReference type="ARBA" id="ARBA00012438"/>
    </source>
</evidence>
<keyword evidence="3" id="KW-0597">Phosphoprotein</keyword>